<keyword evidence="4" id="KW-1185">Reference proteome</keyword>
<keyword evidence="2" id="KW-0812">Transmembrane</keyword>
<accession>A0ABP3WLC6</accession>
<dbReference type="RefSeq" id="WP_343818585.1">
    <property type="nucleotide sequence ID" value="NZ_BAAAFA010000011.1"/>
</dbReference>
<keyword evidence="2" id="KW-1133">Transmembrane helix</keyword>
<feature type="coiled-coil region" evidence="1">
    <location>
        <begin position="40"/>
        <end position="67"/>
    </location>
</feature>
<dbReference type="Proteomes" id="UP001500021">
    <property type="component" value="Unassembled WGS sequence"/>
</dbReference>
<gene>
    <name evidence="3" type="ORF">GCM10009111_30490</name>
</gene>
<keyword evidence="1" id="KW-0175">Coiled coil</keyword>
<proteinExistence type="predicted"/>
<comment type="caution">
    <text evidence="3">The sequence shown here is derived from an EMBL/GenBank/DDBJ whole genome shotgun (WGS) entry which is preliminary data.</text>
</comment>
<evidence type="ECO:0000256" key="2">
    <source>
        <dbReference type="SAM" id="Phobius"/>
    </source>
</evidence>
<feature type="transmembrane region" description="Helical" evidence="2">
    <location>
        <begin position="6"/>
        <end position="22"/>
    </location>
</feature>
<organism evidence="3 4">
    <name type="scientific">Colwellia asteriadis</name>
    <dbReference type="NCBI Taxonomy" id="517723"/>
    <lineage>
        <taxon>Bacteria</taxon>
        <taxon>Pseudomonadati</taxon>
        <taxon>Pseudomonadota</taxon>
        <taxon>Gammaproteobacteria</taxon>
        <taxon>Alteromonadales</taxon>
        <taxon>Colwelliaceae</taxon>
        <taxon>Colwellia</taxon>
    </lineage>
</organism>
<evidence type="ECO:0000313" key="4">
    <source>
        <dbReference type="Proteomes" id="UP001500021"/>
    </source>
</evidence>
<reference evidence="4" key="1">
    <citation type="journal article" date="2019" name="Int. J. Syst. Evol. Microbiol.">
        <title>The Global Catalogue of Microorganisms (GCM) 10K type strain sequencing project: providing services to taxonomists for standard genome sequencing and annotation.</title>
        <authorList>
            <consortium name="The Broad Institute Genomics Platform"/>
            <consortium name="The Broad Institute Genome Sequencing Center for Infectious Disease"/>
            <person name="Wu L."/>
            <person name="Ma J."/>
        </authorList>
    </citation>
    <scope>NUCLEOTIDE SEQUENCE [LARGE SCALE GENOMIC DNA]</scope>
    <source>
        <strain evidence="4">JCM 15608</strain>
    </source>
</reference>
<evidence type="ECO:0000313" key="3">
    <source>
        <dbReference type="EMBL" id="GAA0822337.1"/>
    </source>
</evidence>
<keyword evidence="2" id="KW-0472">Membrane</keyword>
<evidence type="ECO:0008006" key="5">
    <source>
        <dbReference type="Google" id="ProtNLM"/>
    </source>
</evidence>
<protein>
    <recommendedName>
        <fullName evidence="5">Phage shock protein B</fullName>
    </recommendedName>
</protein>
<evidence type="ECO:0000256" key="1">
    <source>
        <dbReference type="SAM" id="Coils"/>
    </source>
</evidence>
<name>A0ABP3WLC6_9GAMM</name>
<dbReference type="EMBL" id="BAAAFA010000011">
    <property type="protein sequence ID" value="GAA0822337.1"/>
    <property type="molecule type" value="Genomic_DNA"/>
</dbReference>
<sequence length="82" mass="9411">MSNAVMIIVVVSIVFGILYEMYKKYLDYKAKTLAHTSSANERADEQNTALNLQIKKLTERVETLEKIVTDEGYQVQKEINNL</sequence>